<evidence type="ECO:0000313" key="2">
    <source>
        <dbReference type="EMBL" id="OGD76749.1"/>
    </source>
</evidence>
<dbReference type="EMBL" id="MFAK01000001">
    <property type="protein sequence ID" value="OGD76749.1"/>
    <property type="molecule type" value="Genomic_DNA"/>
</dbReference>
<accession>A0A1F5FAY9</accession>
<dbReference type="Gene3D" id="2.60.120.10">
    <property type="entry name" value="Jelly Rolls"/>
    <property type="match status" value="1"/>
</dbReference>
<gene>
    <name evidence="2" type="ORF">A2228_01120</name>
</gene>
<dbReference type="InterPro" id="IPR052538">
    <property type="entry name" value="Flavonoid_dioxygenase-like"/>
</dbReference>
<dbReference type="SUPFAM" id="SSF51182">
    <property type="entry name" value="RmlC-like cupins"/>
    <property type="match status" value="1"/>
</dbReference>
<proteinExistence type="predicted"/>
<dbReference type="PANTHER" id="PTHR43346:SF1">
    <property type="entry name" value="QUERCETIN 2,3-DIOXYGENASE-RELATED"/>
    <property type="match status" value="1"/>
</dbReference>
<dbReference type="PANTHER" id="PTHR43346">
    <property type="entry name" value="LIGAND BINDING DOMAIN PROTEIN, PUTATIVE (AFU_ORTHOLOGUE AFUA_6G14370)-RELATED"/>
    <property type="match status" value="1"/>
</dbReference>
<dbReference type="Proteomes" id="UP000176191">
    <property type="component" value="Unassembled WGS sequence"/>
</dbReference>
<evidence type="ECO:0000313" key="3">
    <source>
        <dbReference type="Proteomes" id="UP000176191"/>
    </source>
</evidence>
<dbReference type="InterPro" id="IPR013096">
    <property type="entry name" value="Cupin_2"/>
</dbReference>
<sequence>MQGYTGNIEELTKQNTNFRQVLYTGKYMQLVVMKLNVGEEIGMEVHPAVDQFFRIEEGQAKFVVGGEETTVNEDGVFIVPAGSEHNVINTGTGELKLYTIYTPPNHPEGTIHVTKAEAEAAEAAMHQ</sequence>
<reference evidence="2 3" key="1">
    <citation type="journal article" date="2016" name="Nat. Commun.">
        <title>Thousands of microbial genomes shed light on interconnected biogeochemical processes in an aquifer system.</title>
        <authorList>
            <person name="Anantharaman K."/>
            <person name="Brown C.T."/>
            <person name="Hug L.A."/>
            <person name="Sharon I."/>
            <person name="Castelle C.J."/>
            <person name="Probst A.J."/>
            <person name="Thomas B.C."/>
            <person name="Singh A."/>
            <person name="Wilkins M.J."/>
            <person name="Karaoz U."/>
            <person name="Brodie E.L."/>
            <person name="Williams K.H."/>
            <person name="Hubbard S.S."/>
            <person name="Banfield J.F."/>
        </authorList>
    </citation>
    <scope>NUCLEOTIDE SEQUENCE [LARGE SCALE GENOMIC DNA]</scope>
</reference>
<dbReference type="CDD" id="cd02223">
    <property type="entry name" value="cupin_Bh2720-like"/>
    <property type="match status" value="1"/>
</dbReference>
<dbReference type="AlphaFoldDB" id="A0A1F5FAY9"/>
<dbReference type="Pfam" id="PF07883">
    <property type="entry name" value="Cupin_2"/>
    <property type="match status" value="1"/>
</dbReference>
<organism evidence="2 3">
    <name type="scientific">Candidatus Collierbacteria bacterium RIFOXYA2_FULL_46_10</name>
    <dbReference type="NCBI Taxonomy" id="1817726"/>
    <lineage>
        <taxon>Bacteria</taxon>
        <taxon>Candidatus Collieribacteriota</taxon>
    </lineage>
</organism>
<name>A0A1F5FAY9_9BACT</name>
<comment type="caution">
    <text evidence="2">The sequence shown here is derived from an EMBL/GenBank/DDBJ whole genome shotgun (WGS) entry which is preliminary data.</text>
</comment>
<dbReference type="InterPro" id="IPR011051">
    <property type="entry name" value="RmlC_Cupin_sf"/>
</dbReference>
<evidence type="ECO:0000259" key="1">
    <source>
        <dbReference type="Pfam" id="PF07883"/>
    </source>
</evidence>
<feature type="domain" description="Cupin type-2" evidence="1">
    <location>
        <begin position="32"/>
        <end position="101"/>
    </location>
</feature>
<protein>
    <submittedName>
        <fullName evidence="2">Cupin</fullName>
    </submittedName>
</protein>
<dbReference type="InterPro" id="IPR014710">
    <property type="entry name" value="RmlC-like_jellyroll"/>
</dbReference>